<organism evidence="2 3">
    <name type="scientific">Tropilaelaps mercedesae</name>
    <dbReference type="NCBI Taxonomy" id="418985"/>
    <lineage>
        <taxon>Eukaryota</taxon>
        <taxon>Metazoa</taxon>
        <taxon>Ecdysozoa</taxon>
        <taxon>Arthropoda</taxon>
        <taxon>Chelicerata</taxon>
        <taxon>Arachnida</taxon>
        <taxon>Acari</taxon>
        <taxon>Parasitiformes</taxon>
        <taxon>Mesostigmata</taxon>
        <taxon>Gamasina</taxon>
        <taxon>Dermanyssoidea</taxon>
        <taxon>Laelapidae</taxon>
        <taxon>Tropilaelaps</taxon>
    </lineage>
</organism>
<comment type="caution">
    <text evidence="2">The sequence shown here is derived from an EMBL/GenBank/DDBJ whole genome shotgun (WGS) entry which is preliminary data.</text>
</comment>
<dbReference type="Proteomes" id="UP000192247">
    <property type="component" value="Unassembled WGS sequence"/>
</dbReference>
<dbReference type="InParanoid" id="A0A1V9XHS8"/>
<evidence type="ECO:0008006" key="4">
    <source>
        <dbReference type="Google" id="ProtNLM"/>
    </source>
</evidence>
<sequence>MLPVLLLAFIFISNRKLRVPKKWSPRSRNTCFIVVRGTANQRVAAPADFYLNYTCRGSRWLAVFNQHKTNIFPSSNKNYMGFEKDPSDICI</sequence>
<proteinExistence type="predicted"/>
<dbReference type="AlphaFoldDB" id="A0A1V9XHS8"/>
<evidence type="ECO:0000313" key="3">
    <source>
        <dbReference type="Proteomes" id="UP000192247"/>
    </source>
</evidence>
<feature type="signal peptide" evidence="1">
    <location>
        <begin position="1"/>
        <end position="16"/>
    </location>
</feature>
<accession>A0A1V9XHS8</accession>
<protein>
    <recommendedName>
        <fullName evidence="4">Secreted protein</fullName>
    </recommendedName>
</protein>
<evidence type="ECO:0000313" key="2">
    <source>
        <dbReference type="EMBL" id="OQR73049.1"/>
    </source>
</evidence>
<keyword evidence="1" id="KW-0732">Signal</keyword>
<reference evidence="2 3" key="1">
    <citation type="journal article" date="2017" name="Gigascience">
        <title>Draft genome of the honey bee ectoparasitic mite, Tropilaelaps mercedesae, is shaped by the parasitic life history.</title>
        <authorList>
            <person name="Dong X."/>
            <person name="Armstrong S.D."/>
            <person name="Xia D."/>
            <person name="Makepeace B.L."/>
            <person name="Darby A.C."/>
            <person name="Kadowaki T."/>
        </authorList>
    </citation>
    <scope>NUCLEOTIDE SEQUENCE [LARGE SCALE GENOMIC DNA]</scope>
    <source>
        <strain evidence="2">Wuxi-XJTLU</strain>
    </source>
</reference>
<evidence type="ECO:0000256" key="1">
    <source>
        <dbReference type="SAM" id="SignalP"/>
    </source>
</evidence>
<feature type="chain" id="PRO_5011986214" description="Secreted protein" evidence="1">
    <location>
        <begin position="17"/>
        <end position="91"/>
    </location>
</feature>
<name>A0A1V9XHS8_9ACAR</name>
<keyword evidence="3" id="KW-1185">Reference proteome</keyword>
<gene>
    <name evidence="2" type="ORF">BIW11_03662</name>
</gene>
<dbReference type="EMBL" id="MNPL01010564">
    <property type="protein sequence ID" value="OQR73049.1"/>
    <property type="molecule type" value="Genomic_DNA"/>
</dbReference>